<sequence length="176" mass="20165">MKALENQIRQICSLYFEGWKPELTKQPFSVGLLDFLGEILAIASGFSLFSFLLEGNFLRVILGILFLITSFFVRFLGKNLQKRNQAKSPSDRKEDLIGERFNEAAIHLTIIEKQNPLKEDEEALIITLANLSVLTPTTRRDEMVFSLLEEATRTRLIELSLFKALCQKFQVNLKPL</sequence>
<dbReference type="EMBL" id="MEVH01000013">
    <property type="protein sequence ID" value="OGC51805.1"/>
    <property type="molecule type" value="Genomic_DNA"/>
</dbReference>
<evidence type="ECO:0000256" key="1">
    <source>
        <dbReference type="SAM" id="Phobius"/>
    </source>
</evidence>
<dbReference type="STRING" id="1802624.A2982_03240"/>
<accession>A0A1F4V3M0</accession>
<protein>
    <submittedName>
        <fullName evidence="2">Uncharacterized protein</fullName>
    </submittedName>
</protein>
<dbReference type="AlphaFoldDB" id="A0A1F4V3M0"/>
<proteinExistence type="predicted"/>
<feature type="transmembrane region" description="Helical" evidence="1">
    <location>
        <begin position="30"/>
        <end position="51"/>
    </location>
</feature>
<gene>
    <name evidence="2" type="ORF">A2982_03240</name>
</gene>
<keyword evidence="1" id="KW-1133">Transmembrane helix</keyword>
<name>A0A1F4V3M0_UNCKA</name>
<evidence type="ECO:0000313" key="3">
    <source>
        <dbReference type="Proteomes" id="UP000178771"/>
    </source>
</evidence>
<reference evidence="2 3" key="1">
    <citation type="journal article" date="2016" name="Nat. Commun.">
        <title>Thousands of microbial genomes shed light on interconnected biogeochemical processes in an aquifer system.</title>
        <authorList>
            <person name="Anantharaman K."/>
            <person name="Brown C.T."/>
            <person name="Hug L.A."/>
            <person name="Sharon I."/>
            <person name="Castelle C.J."/>
            <person name="Probst A.J."/>
            <person name="Thomas B.C."/>
            <person name="Singh A."/>
            <person name="Wilkins M.J."/>
            <person name="Karaoz U."/>
            <person name="Brodie E.L."/>
            <person name="Williams K.H."/>
            <person name="Hubbard S.S."/>
            <person name="Banfield J.F."/>
        </authorList>
    </citation>
    <scope>NUCLEOTIDE SEQUENCE [LARGE SCALE GENOMIC DNA]</scope>
</reference>
<comment type="caution">
    <text evidence="2">The sequence shown here is derived from an EMBL/GenBank/DDBJ whole genome shotgun (WGS) entry which is preliminary data.</text>
</comment>
<evidence type="ECO:0000313" key="2">
    <source>
        <dbReference type="EMBL" id="OGC51805.1"/>
    </source>
</evidence>
<keyword evidence="1" id="KW-0472">Membrane</keyword>
<dbReference type="Proteomes" id="UP000178771">
    <property type="component" value="Unassembled WGS sequence"/>
</dbReference>
<keyword evidence="1" id="KW-0812">Transmembrane</keyword>
<feature type="transmembrane region" description="Helical" evidence="1">
    <location>
        <begin position="57"/>
        <end position="77"/>
    </location>
</feature>
<organism evidence="2 3">
    <name type="scientific">candidate division WWE3 bacterium RIFCSPLOWO2_01_FULL_39_13</name>
    <dbReference type="NCBI Taxonomy" id="1802624"/>
    <lineage>
        <taxon>Bacteria</taxon>
        <taxon>Katanobacteria</taxon>
    </lineage>
</organism>